<dbReference type="InterPro" id="IPR022689">
    <property type="entry name" value="Iron_dep_repressor"/>
</dbReference>
<evidence type="ECO:0000256" key="8">
    <source>
        <dbReference type="ARBA" id="ARBA00023159"/>
    </source>
</evidence>
<sequence>MGIQEYHTFYDYMKQANLTASEEDYIEMIYRLAQPNKIEIRVNELATSLNIKSSSVTKMIKKLNEKNLIIYERYGKIRLTNEGWKVAQYLYQRHHLIYQFLQEIGVQQDLLDETEKMEHTVGQETLQCLHELIDFFIRFPQIREQFHQFKKRQ</sequence>
<evidence type="ECO:0000256" key="5">
    <source>
        <dbReference type="ARBA" id="ARBA00022491"/>
    </source>
</evidence>
<evidence type="ECO:0000313" key="14">
    <source>
        <dbReference type="Proteomes" id="UP001058072"/>
    </source>
</evidence>
<evidence type="ECO:0000256" key="4">
    <source>
        <dbReference type="ARBA" id="ARBA00022490"/>
    </source>
</evidence>
<evidence type="ECO:0000256" key="11">
    <source>
        <dbReference type="ARBA" id="ARBA00032593"/>
    </source>
</evidence>
<dbReference type="InterPro" id="IPR001367">
    <property type="entry name" value="Fe_dep_repressor"/>
</dbReference>
<evidence type="ECO:0000256" key="3">
    <source>
        <dbReference type="ARBA" id="ARBA00011738"/>
    </source>
</evidence>
<organism evidence="13 14">
    <name type="scientific">Turicibacter bilis</name>
    <dbReference type="NCBI Taxonomy" id="2735723"/>
    <lineage>
        <taxon>Bacteria</taxon>
        <taxon>Bacillati</taxon>
        <taxon>Bacillota</taxon>
        <taxon>Erysipelotrichia</taxon>
        <taxon>Erysipelotrichales</taxon>
        <taxon>Turicibacteraceae</taxon>
        <taxon>Turicibacter</taxon>
    </lineage>
</organism>
<evidence type="ECO:0000256" key="2">
    <source>
        <dbReference type="ARBA" id="ARBA00007871"/>
    </source>
</evidence>
<keyword evidence="9" id="KW-0804">Transcription</keyword>
<dbReference type="AlphaFoldDB" id="A0A9Q9CG08"/>
<feature type="domain" description="HTH dtxR-type" evidence="12">
    <location>
        <begin position="18"/>
        <end position="80"/>
    </location>
</feature>
<keyword evidence="10" id="KW-0464">Manganese</keyword>
<name>A0A9Q9CG08_9FIRM</name>
<protein>
    <recommendedName>
        <fullName evidence="11">Manganese transport regulator</fullName>
    </recommendedName>
</protein>
<dbReference type="SUPFAM" id="SSF46785">
    <property type="entry name" value="Winged helix' DNA-binding domain"/>
    <property type="match status" value="1"/>
</dbReference>
<dbReference type="Gene3D" id="1.10.10.10">
    <property type="entry name" value="Winged helix-like DNA-binding domain superfamily/Winged helix DNA-binding domain"/>
    <property type="match status" value="1"/>
</dbReference>
<comment type="subcellular location">
    <subcellularLocation>
        <location evidence="1">Cytoplasm</location>
    </subcellularLocation>
</comment>
<dbReference type="Proteomes" id="UP001058072">
    <property type="component" value="Chromosome"/>
</dbReference>
<dbReference type="InterPro" id="IPR000835">
    <property type="entry name" value="HTH_MarR-typ"/>
</dbReference>
<dbReference type="Pfam" id="PF01325">
    <property type="entry name" value="Fe_dep_repress"/>
    <property type="match status" value="1"/>
</dbReference>
<dbReference type="InterPro" id="IPR036421">
    <property type="entry name" value="Fe_dep_repressor_sf"/>
</dbReference>
<gene>
    <name evidence="13" type="ORF">J0J70_09755</name>
</gene>
<dbReference type="RefSeq" id="WP_212724854.1">
    <property type="nucleotide sequence ID" value="NZ_CP071250.1"/>
</dbReference>
<keyword evidence="7" id="KW-0238">DNA-binding</keyword>
<dbReference type="EMBL" id="CP071250">
    <property type="protein sequence ID" value="UUF07895.1"/>
    <property type="molecule type" value="Genomic_DNA"/>
</dbReference>
<dbReference type="InterPro" id="IPR036388">
    <property type="entry name" value="WH-like_DNA-bd_sf"/>
</dbReference>
<keyword evidence="8" id="KW-0010">Activator</keyword>
<dbReference type="GO" id="GO:0003700">
    <property type="term" value="F:DNA-binding transcription factor activity"/>
    <property type="evidence" value="ECO:0007669"/>
    <property type="project" value="InterPro"/>
</dbReference>
<dbReference type="GO" id="GO:0046983">
    <property type="term" value="F:protein dimerization activity"/>
    <property type="evidence" value="ECO:0007669"/>
    <property type="project" value="InterPro"/>
</dbReference>
<evidence type="ECO:0000256" key="9">
    <source>
        <dbReference type="ARBA" id="ARBA00023163"/>
    </source>
</evidence>
<reference evidence="13" key="1">
    <citation type="submission" date="2021-03" db="EMBL/GenBank/DDBJ databases">
        <title>Comparative Genomics and Metabolomics in the genus Turicibacter.</title>
        <authorList>
            <person name="Maki J."/>
            <person name="Looft T."/>
        </authorList>
    </citation>
    <scope>NUCLEOTIDE SEQUENCE</scope>
    <source>
        <strain evidence="13">ISU324</strain>
    </source>
</reference>
<evidence type="ECO:0000256" key="1">
    <source>
        <dbReference type="ARBA" id="ARBA00004496"/>
    </source>
</evidence>
<dbReference type="SMART" id="SM00529">
    <property type="entry name" value="HTH_DTXR"/>
    <property type="match status" value="1"/>
</dbReference>
<evidence type="ECO:0000259" key="12">
    <source>
        <dbReference type="PROSITE" id="PS50944"/>
    </source>
</evidence>
<dbReference type="InterPro" id="IPR036390">
    <property type="entry name" value="WH_DNA-bd_sf"/>
</dbReference>
<dbReference type="SMART" id="SM00347">
    <property type="entry name" value="HTH_MARR"/>
    <property type="match status" value="1"/>
</dbReference>
<comment type="similarity">
    <text evidence="2">Belongs to the DtxR/MntR family.</text>
</comment>
<dbReference type="GO" id="GO:0003677">
    <property type="term" value="F:DNA binding"/>
    <property type="evidence" value="ECO:0007669"/>
    <property type="project" value="UniProtKB-KW"/>
</dbReference>
<dbReference type="Pfam" id="PF02742">
    <property type="entry name" value="Fe_dep_repr_C"/>
    <property type="match status" value="1"/>
</dbReference>
<dbReference type="PANTHER" id="PTHR33238:SF11">
    <property type="entry name" value="TRANSCRIPTIONAL REGULATOR MNTR"/>
    <property type="match status" value="1"/>
</dbReference>
<keyword evidence="4" id="KW-0963">Cytoplasm</keyword>
<accession>A0A9Q9CG08</accession>
<dbReference type="GO" id="GO:0005737">
    <property type="term" value="C:cytoplasm"/>
    <property type="evidence" value="ECO:0007669"/>
    <property type="project" value="UniProtKB-SubCell"/>
</dbReference>
<dbReference type="Gene3D" id="1.10.60.10">
    <property type="entry name" value="Iron dependent repressor, metal binding and dimerisation domain"/>
    <property type="match status" value="1"/>
</dbReference>
<dbReference type="PROSITE" id="PS50944">
    <property type="entry name" value="HTH_DTXR"/>
    <property type="match status" value="1"/>
</dbReference>
<evidence type="ECO:0000256" key="7">
    <source>
        <dbReference type="ARBA" id="ARBA00023125"/>
    </source>
</evidence>
<comment type="subunit">
    <text evidence="3">Homodimer.</text>
</comment>
<proteinExistence type="inferred from homology"/>
<evidence type="ECO:0000256" key="6">
    <source>
        <dbReference type="ARBA" id="ARBA00023015"/>
    </source>
</evidence>
<dbReference type="InterPro" id="IPR022687">
    <property type="entry name" value="HTH_DTXR"/>
</dbReference>
<dbReference type="InterPro" id="IPR050536">
    <property type="entry name" value="DtxR_MntR_Metal-Reg"/>
</dbReference>
<dbReference type="GO" id="GO:0046914">
    <property type="term" value="F:transition metal ion binding"/>
    <property type="evidence" value="ECO:0007669"/>
    <property type="project" value="InterPro"/>
</dbReference>
<keyword evidence="6" id="KW-0805">Transcription regulation</keyword>
<evidence type="ECO:0000256" key="10">
    <source>
        <dbReference type="ARBA" id="ARBA00023211"/>
    </source>
</evidence>
<dbReference type="PANTHER" id="PTHR33238">
    <property type="entry name" value="IRON (METAL) DEPENDENT REPRESSOR, DTXR FAMILY"/>
    <property type="match status" value="1"/>
</dbReference>
<evidence type="ECO:0000313" key="13">
    <source>
        <dbReference type="EMBL" id="UUF07895.1"/>
    </source>
</evidence>
<keyword evidence="5" id="KW-0678">Repressor</keyword>